<gene>
    <name evidence="2" type="ORF">M378DRAFT_157934</name>
</gene>
<dbReference type="HOGENOM" id="CLU_787481_0_0_1"/>
<feature type="compositionally biased region" description="Polar residues" evidence="1">
    <location>
        <begin position="224"/>
        <end position="237"/>
    </location>
</feature>
<dbReference type="Proteomes" id="UP000054549">
    <property type="component" value="Unassembled WGS sequence"/>
</dbReference>
<proteinExistence type="predicted"/>
<protein>
    <submittedName>
        <fullName evidence="2">Uncharacterized protein</fullName>
    </submittedName>
</protein>
<feature type="compositionally biased region" description="Polar residues" evidence="1">
    <location>
        <begin position="149"/>
        <end position="163"/>
    </location>
</feature>
<reference evidence="2 3" key="1">
    <citation type="submission" date="2014-04" db="EMBL/GenBank/DDBJ databases">
        <title>Evolutionary Origins and Diversification of the Mycorrhizal Mutualists.</title>
        <authorList>
            <consortium name="DOE Joint Genome Institute"/>
            <consortium name="Mycorrhizal Genomics Consortium"/>
            <person name="Kohler A."/>
            <person name="Kuo A."/>
            <person name="Nagy L.G."/>
            <person name="Floudas D."/>
            <person name="Copeland A."/>
            <person name="Barry K.W."/>
            <person name="Cichocki N."/>
            <person name="Veneault-Fourrey C."/>
            <person name="LaButti K."/>
            <person name="Lindquist E.A."/>
            <person name="Lipzen A."/>
            <person name="Lundell T."/>
            <person name="Morin E."/>
            <person name="Murat C."/>
            <person name="Riley R."/>
            <person name="Ohm R."/>
            <person name="Sun H."/>
            <person name="Tunlid A."/>
            <person name="Henrissat B."/>
            <person name="Grigoriev I.V."/>
            <person name="Hibbett D.S."/>
            <person name="Martin F."/>
        </authorList>
    </citation>
    <scope>NUCLEOTIDE SEQUENCE [LARGE SCALE GENOMIC DNA]</scope>
    <source>
        <strain evidence="2 3">Koide BX008</strain>
    </source>
</reference>
<organism evidence="2 3">
    <name type="scientific">Amanita muscaria (strain Koide BX008)</name>
    <dbReference type="NCBI Taxonomy" id="946122"/>
    <lineage>
        <taxon>Eukaryota</taxon>
        <taxon>Fungi</taxon>
        <taxon>Dikarya</taxon>
        <taxon>Basidiomycota</taxon>
        <taxon>Agaricomycotina</taxon>
        <taxon>Agaricomycetes</taxon>
        <taxon>Agaricomycetidae</taxon>
        <taxon>Agaricales</taxon>
        <taxon>Pluteineae</taxon>
        <taxon>Amanitaceae</taxon>
        <taxon>Amanita</taxon>
    </lineage>
</organism>
<dbReference type="InParanoid" id="A0A0C2X3N7"/>
<sequence>MEQSHPLSEQEQAMQDTLLHIFRSLCHRSAVPRVPNTNAVAVVDRDGPQVIGSPTTPPFNAQDLNTVFPSEISVPPLTIRDTHVVISGTSKVPRPSSVHQGGNEVQSREVLYGRPGAALEEHYQGLQLSQTENIKGPYFQHGLRAEEISAQSDVNPLSGNGNSRSERSTQRSISRGDREALNTSLDRREQFNQSSISPCKTLDPLSGSSTAGVATYDANAFSDNGNTLSEESPQPSISLGGKEVLNDQGDASLDRFKKSTLAFLTLGTSIRDPYHSGRNLDEVSNVSHSQSLHAVSSEPVVAQFPVQNSMFRSAQKVNIGGNASLMNIARDNVVTNVVKYDGTHGVPFSVLH</sequence>
<keyword evidence="3" id="KW-1185">Reference proteome</keyword>
<accession>A0A0C2X3N7</accession>
<dbReference type="AlphaFoldDB" id="A0A0C2X3N7"/>
<dbReference type="EMBL" id="KN818227">
    <property type="protein sequence ID" value="KIL68792.1"/>
    <property type="molecule type" value="Genomic_DNA"/>
</dbReference>
<feature type="region of interest" description="Disordered" evidence="1">
    <location>
        <begin position="149"/>
        <end position="209"/>
    </location>
</feature>
<feature type="region of interest" description="Disordered" evidence="1">
    <location>
        <begin position="224"/>
        <end position="243"/>
    </location>
</feature>
<evidence type="ECO:0000256" key="1">
    <source>
        <dbReference type="SAM" id="MobiDB-lite"/>
    </source>
</evidence>
<name>A0A0C2X3N7_AMAMK</name>
<evidence type="ECO:0000313" key="2">
    <source>
        <dbReference type="EMBL" id="KIL68792.1"/>
    </source>
</evidence>
<evidence type="ECO:0000313" key="3">
    <source>
        <dbReference type="Proteomes" id="UP000054549"/>
    </source>
</evidence>
<feature type="compositionally biased region" description="Basic and acidic residues" evidence="1">
    <location>
        <begin position="164"/>
        <end position="190"/>
    </location>
</feature>